<dbReference type="AlphaFoldDB" id="A0A4U8YZK7"/>
<feature type="domain" description="Calcineurin-like phosphoesterase" evidence="1">
    <location>
        <begin position="7"/>
        <end position="253"/>
    </location>
</feature>
<dbReference type="SUPFAM" id="SSF56300">
    <property type="entry name" value="Metallo-dependent phosphatases"/>
    <property type="match status" value="1"/>
</dbReference>
<organism evidence="2 3">
    <name type="scientific">Desulfoluna butyratoxydans</name>
    <dbReference type="NCBI Taxonomy" id="231438"/>
    <lineage>
        <taxon>Bacteria</taxon>
        <taxon>Pseudomonadati</taxon>
        <taxon>Thermodesulfobacteriota</taxon>
        <taxon>Desulfobacteria</taxon>
        <taxon>Desulfobacterales</taxon>
        <taxon>Desulfolunaceae</taxon>
        <taxon>Desulfoluna</taxon>
    </lineage>
</organism>
<dbReference type="Proteomes" id="UP000507962">
    <property type="component" value="Unassembled WGS sequence"/>
</dbReference>
<sequence length="334" mass="38266">MAAPLATILVMSDPQFFFGGKDHLSDDDVARNNVSVLRAVRRIQDKISLKCAIICGDFTMGGLSQMRCFLNAYLKPYEGEINKDYYSGTVYMPGPIVPIPAPMNPSIDEDVYDDLLDASLKVKPVYLLLGNHDQWHWEYDEDLSPEAIVNKLYPKMKTVGTQFDIGDKYHIVLYDGISTCLGSKYPPLMDTLHWAKDNHRKVVVFTHNPDRTSDPWSDHSYDEYNKEYADNFAKAITQYPDTIAGVIGGHWHNKCGEMKKYYPRIDPTLETLYDGGIGTYKTFLLLRFYETSIEFLPLKARDYDGNITNIHSDKDIDINTQVDTWGWESLYTDY</sequence>
<dbReference type="Gene3D" id="3.60.21.10">
    <property type="match status" value="1"/>
</dbReference>
<gene>
    <name evidence="2" type="ORF">MSL71_49560</name>
</gene>
<evidence type="ECO:0000259" key="1">
    <source>
        <dbReference type="Pfam" id="PF00149"/>
    </source>
</evidence>
<dbReference type="Pfam" id="PF00149">
    <property type="entry name" value="Metallophos"/>
    <property type="match status" value="1"/>
</dbReference>
<dbReference type="InterPro" id="IPR004843">
    <property type="entry name" value="Calcineurin-like_PHP"/>
</dbReference>
<accession>A0A4U8YZK7</accession>
<dbReference type="InterPro" id="IPR029052">
    <property type="entry name" value="Metallo-depent_PP-like"/>
</dbReference>
<evidence type="ECO:0000313" key="3">
    <source>
        <dbReference type="Proteomes" id="UP000507962"/>
    </source>
</evidence>
<protein>
    <submittedName>
        <fullName evidence="2">Metallo-dependent phosphatase-like</fullName>
    </submittedName>
</protein>
<dbReference type="EMBL" id="CAADHO010000015">
    <property type="protein sequence ID" value="VFQ47263.1"/>
    <property type="molecule type" value="Genomic_DNA"/>
</dbReference>
<reference evidence="2 3" key="1">
    <citation type="submission" date="2019-03" db="EMBL/GenBank/DDBJ databases">
        <authorList>
            <person name="Nijsse B."/>
        </authorList>
    </citation>
    <scope>NUCLEOTIDE SEQUENCE [LARGE SCALE GENOMIC DNA]</scope>
    <source>
        <strain evidence="2">Desulfoluna butyratoxydans MSL71</strain>
    </source>
</reference>
<dbReference type="GO" id="GO:0016787">
    <property type="term" value="F:hydrolase activity"/>
    <property type="evidence" value="ECO:0007669"/>
    <property type="project" value="InterPro"/>
</dbReference>
<keyword evidence="3" id="KW-1185">Reference proteome</keyword>
<proteinExistence type="predicted"/>
<name>A0A4U8YZK7_9BACT</name>
<evidence type="ECO:0000313" key="2">
    <source>
        <dbReference type="EMBL" id="VFQ47263.1"/>
    </source>
</evidence>
<dbReference type="RefSeq" id="WP_180146727.1">
    <property type="nucleotide sequence ID" value="NZ_CAADHO010000015.1"/>
</dbReference>